<organism evidence="2 3">
    <name type="scientific">Coprococcus ammoniilyticus</name>
    <dbReference type="NCBI Taxonomy" id="2981785"/>
    <lineage>
        <taxon>Bacteria</taxon>
        <taxon>Bacillati</taxon>
        <taxon>Bacillota</taxon>
        <taxon>Clostridia</taxon>
        <taxon>Lachnospirales</taxon>
        <taxon>Lachnospiraceae</taxon>
        <taxon>Coprococcus</taxon>
    </lineage>
</organism>
<dbReference type="RefSeq" id="WP_349116037.1">
    <property type="nucleotide sequence ID" value="NZ_JBBNFM010000005.1"/>
</dbReference>
<gene>
    <name evidence="2" type="ORF">AAAT04_09215</name>
</gene>
<dbReference type="EMBL" id="JBBNFM010000005">
    <property type="protein sequence ID" value="MEQ2454214.1"/>
    <property type="molecule type" value="Genomic_DNA"/>
</dbReference>
<dbReference type="Proteomes" id="UP001482186">
    <property type="component" value="Unassembled WGS sequence"/>
</dbReference>
<reference evidence="2 3" key="1">
    <citation type="submission" date="2024-04" db="EMBL/GenBank/DDBJ databases">
        <title>Human intestinal bacterial collection.</title>
        <authorList>
            <person name="Pauvert C."/>
            <person name="Hitch T.C.A."/>
            <person name="Clavel T."/>
        </authorList>
    </citation>
    <scope>NUCLEOTIDE SEQUENCE [LARGE SCALE GENOMIC DNA]</scope>
    <source>
        <strain evidence="2 3">CLA-AA-H141</strain>
    </source>
</reference>
<keyword evidence="1" id="KW-1133">Transmembrane helix</keyword>
<protein>
    <submittedName>
        <fullName evidence="2">Uncharacterized protein</fullName>
    </submittedName>
</protein>
<keyword evidence="1" id="KW-0472">Membrane</keyword>
<evidence type="ECO:0000313" key="2">
    <source>
        <dbReference type="EMBL" id="MEQ2454214.1"/>
    </source>
</evidence>
<evidence type="ECO:0000313" key="3">
    <source>
        <dbReference type="Proteomes" id="UP001482186"/>
    </source>
</evidence>
<name>A0ABV1EI14_9FIRM</name>
<feature type="transmembrane region" description="Helical" evidence="1">
    <location>
        <begin position="12"/>
        <end position="32"/>
    </location>
</feature>
<keyword evidence="1" id="KW-0812">Transmembrane</keyword>
<proteinExistence type="predicted"/>
<keyword evidence="3" id="KW-1185">Reference proteome</keyword>
<accession>A0ABV1EI14</accession>
<evidence type="ECO:0000256" key="1">
    <source>
        <dbReference type="SAM" id="Phobius"/>
    </source>
</evidence>
<sequence length="111" mass="12432">MCNQNEGFLSFVLHIVTIVISIIAITTSFKVVKLPYRIKLKVMPVAYKSLGGVMVDLVIYNQGKIETGIDHISIADNKKEENMIDLNNKIVITIHDSYGNEYVFKNGFPVG</sequence>
<comment type="caution">
    <text evidence="2">The sequence shown here is derived from an EMBL/GenBank/DDBJ whole genome shotgun (WGS) entry which is preliminary data.</text>
</comment>